<keyword evidence="3" id="KW-1185">Reference proteome</keyword>
<comment type="caution">
    <text evidence="2">The sequence shown here is derived from an EMBL/GenBank/DDBJ whole genome shotgun (WGS) entry which is preliminary data.</text>
</comment>
<evidence type="ECO:0000313" key="3">
    <source>
        <dbReference type="Proteomes" id="UP000249590"/>
    </source>
</evidence>
<feature type="chain" id="PRO_5032786982" evidence="1">
    <location>
        <begin position="21"/>
        <end position="184"/>
    </location>
</feature>
<feature type="signal peptide" evidence="1">
    <location>
        <begin position="1"/>
        <end position="20"/>
    </location>
</feature>
<name>A0A8B2NVT6_9HYPH</name>
<evidence type="ECO:0000313" key="2">
    <source>
        <dbReference type="EMBL" id="RAI01634.1"/>
    </source>
</evidence>
<sequence>MKQFLLAAALAAATVGAVHAQPAETAPEGGPMHLEFIQQAGSMTFDGSTLTLTNPAYSTIVSAKGADGSTGIMTTEAFVEAFATIAGEDSKDPPNAMVVVGGADTEPAIVELSAPKMNGDAVVYKVAVLEGDLPASGDNVTVFIDPWIHVGPYRPWRAPVVVAPGPWGPRCHWSPYYYGRVCRW</sequence>
<dbReference type="RefSeq" id="WP_111344623.1">
    <property type="nucleotide sequence ID" value="NZ_QHHQ01000002.1"/>
</dbReference>
<keyword evidence="1" id="KW-0732">Signal</keyword>
<gene>
    <name evidence="2" type="ORF">DLJ53_09460</name>
</gene>
<dbReference type="OrthoDB" id="424374at2"/>
<dbReference type="AlphaFoldDB" id="A0A8B2NVT6"/>
<accession>A0A8B2NVT6</accession>
<dbReference type="EMBL" id="QHHQ01000002">
    <property type="protein sequence ID" value="RAI01634.1"/>
    <property type="molecule type" value="Genomic_DNA"/>
</dbReference>
<reference evidence="2 3" key="1">
    <citation type="submission" date="2018-05" db="EMBL/GenBank/DDBJ databases">
        <title>Acuticoccus sediminis sp. nov., isolated from deep-sea sediment of Indian Ocean.</title>
        <authorList>
            <person name="Liu X."/>
            <person name="Lai Q."/>
            <person name="Du Y."/>
            <person name="Sun F."/>
            <person name="Zhang X."/>
            <person name="Wang S."/>
            <person name="Shao Z."/>
        </authorList>
    </citation>
    <scope>NUCLEOTIDE SEQUENCE [LARGE SCALE GENOMIC DNA]</scope>
    <source>
        <strain evidence="2 3">PTG4-2</strain>
    </source>
</reference>
<protein>
    <submittedName>
        <fullName evidence="2">Uncharacterized protein</fullName>
    </submittedName>
</protein>
<proteinExistence type="predicted"/>
<organism evidence="2 3">
    <name type="scientific">Acuticoccus sediminis</name>
    <dbReference type="NCBI Taxonomy" id="2184697"/>
    <lineage>
        <taxon>Bacteria</taxon>
        <taxon>Pseudomonadati</taxon>
        <taxon>Pseudomonadota</taxon>
        <taxon>Alphaproteobacteria</taxon>
        <taxon>Hyphomicrobiales</taxon>
        <taxon>Amorphaceae</taxon>
        <taxon>Acuticoccus</taxon>
    </lineage>
</organism>
<dbReference type="Proteomes" id="UP000249590">
    <property type="component" value="Unassembled WGS sequence"/>
</dbReference>
<evidence type="ECO:0000256" key="1">
    <source>
        <dbReference type="SAM" id="SignalP"/>
    </source>
</evidence>